<organism evidence="1 2">
    <name type="scientific">Shewanella intestini</name>
    <dbReference type="NCBI Taxonomy" id="2017544"/>
    <lineage>
        <taxon>Bacteria</taxon>
        <taxon>Pseudomonadati</taxon>
        <taxon>Pseudomonadota</taxon>
        <taxon>Gammaproteobacteria</taxon>
        <taxon>Alteromonadales</taxon>
        <taxon>Shewanellaceae</taxon>
        <taxon>Shewanella</taxon>
    </lineage>
</organism>
<dbReference type="PROSITE" id="PS51257">
    <property type="entry name" value="PROKAR_LIPOPROTEIN"/>
    <property type="match status" value="1"/>
</dbReference>
<evidence type="ECO:0000313" key="1">
    <source>
        <dbReference type="EMBL" id="MBR9727271.1"/>
    </source>
</evidence>
<keyword evidence="2" id="KW-1185">Reference proteome</keyword>
<reference evidence="1 2" key="1">
    <citation type="submission" date="2020-02" db="EMBL/GenBank/DDBJ databases">
        <title>Shewanella WXL01 sp. nov., a marine bacterium isolated from green algae in Luhuitou Fringing Reef (Northern South China Sea).</title>
        <authorList>
            <person name="Wang X."/>
        </authorList>
    </citation>
    <scope>NUCLEOTIDE SEQUENCE [LARGE SCALE GENOMIC DNA]</scope>
    <source>
        <strain evidence="1 2">MCCC 1A01895</strain>
    </source>
</reference>
<proteinExistence type="predicted"/>
<dbReference type="EMBL" id="JAAIKR010000002">
    <property type="protein sequence ID" value="MBR9727271.1"/>
    <property type="molecule type" value="Genomic_DNA"/>
</dbReference>
<comment type="caution">
    <text evidence="1">The sequence shown here is derived from an EMBL/GenBank/DDBJ whole genome shotgun (WGS) entry which is preliminary data.</text>
</comment>
<accession>A0ABS5HZR8</accession>
<dbReference type="Proteomes" id="UP000811844">
    <property type="component" value="Unassembled WGS sequence"/>
</dbReference>
<protein>
    <recommendedName>
        <fullName evidence="3">Lipoprotein</fullName>
    </recommendedName>
</protein>
<sequence>MKPNHYIPLILLILLIFTGGCGDSAPNVSDNLKQQSNLCQFSQSACTKTVNNINVKLTITPESAPSEKPLLVLLNFDNPVSEVHYRLEGRDMFMGVIPGIVNQTNAQQFEGPLVYGACSSGFMVWRMFVSFKTDDGEHVAIFDFLADNDTQS</sequence>
<gene>
    <name evidence="1" type="ORF">G3R48_04595</name>
</gene>
<name>A0ABS5HZR8_9GAMM</name>
<evidence type="ECO:0008006" key="3">
    <source>
        <dbReference type="Google" id="ProtNLM"/>
    </source>
</evidence>
<evidence type="ECO:0000313" key="2">
    <source>
        <dbReference type="Proteomes" id="UP000811844"/>
    </source>
</evidence>
<dbReference type="RefSeq" id="WP_153663507.1">
    <property type="nucleotide sequence ID" value="NZ_JAAIKR010000002.1"/>
</dbReference>